<evidence type="ECO:0000313" key="2">
    <source>
        <dbReference type="EMBL" id="MBS7527724.1"/>
    </source>
</evidence>
<dbReference type="InterPro" id="IPR013693">
    <property type="entry name" value="SpoIID/LytB_N"/>
</dbReference>
<feature type="domain" description="Sporulation stage II protein D amidase enhancer LytB N-terminal" evidence="1">
    <location>
        <begin position="92"/>
        <end position="181"/>
    </location>
</feature>
<reference evidence="2 3" key="1">
    <citation type="submission" date="2021-05" db="EMBL/GenBank/DDBJ databases">
        <title>Fusibacter ferrireducens sp. nov., an anaerobic, sulfur- and Fe-reducing bacterium isolated from the mangrove sediment.</title>
        <authorList>
            <person name="Qiu D."/>
        </authorList>
    </citation>
    <scope>NUCLEOTIDE SEQUENCE [LARGE SCALE GENOMIC DNA]</scope>
    <source>
        <strain evidence="2 3">DSM 12116</strain>
    </source>
</reference>
<dbReference type="PANTHER" id="PTHR30032">
    <property type="entry name" value="N-ACETYLMURAMOYL-L-ALANINE AMIDASE-RELATED"/>
    <property type="match status" value="1"/>
</dbReference>
<protein>
    <submittedName>
        <fullName evidence="2">SpoIID/LytB domain-containing protein</fullName>
    </submittedName>
</protein>
<dbReference type="NCBIfam" id="TIGR02669">
    <property type="entry name" value="SpoIID_LytB"/>
    <property type="match status" value="1"/>
</dbReference>
<evidence type="ECO:0000259" key="1">
    <source>
        <dbReference type="Pfam" id="PF08486"/>
    </source>
</evidence>
<evidence type="ECO:0000313" key="3">
    <source>
        <dbReference type="Proteomes" id="UP000746471"/>
    </source>
</evidence>
<organism evidence="2 3">
    <name type="scientific">Fusibacter paucivorans</name>
    <dbReference type="NCBI Taxonomy" id="76009"/>
    <lineage>
        <taxon>Bacteria</taxon>
        <taxon>Bacillati</taxon>
        <taxon>Bacillota</taxon>
        <taxon>Clostridia</taxon>
        <taxon>Eubacteriales</taxon>
        <taxon>Eubacteriales Family XII. Incertae Sedis</taxon>
        <taxon>Fusibacter</taxon>
    </lineage>
</organism>
<proteinExistence type="predicted"/>
<dbReference type="EMBL" id="JAHBCL010000024">
    <property type="protein sequence ID" value="MBS7527724.1"/>
    <property type="molecule type" value="Genomic_DNA"/>
</dbReference>
<dbReference type="InterPro" id="IPR051922">
    <property type="entry name" value="Bact_Sporulation_Assoc"/>
</dbReference>
<dbReference type="Proteomes" id="UP000746471">
    <property type="component" value="Unassembled WGS sequence"/>
</dbReference>
<dbReference type="PANTHER" id="PTHR30032:SF4">
    <property type="entry name" value="AMIDASE ENHANCER"/>
    <property type="match status" value="1"/>
</dbReference>
<comment type="caution">
    <text evidence="2">The sequence shown here is derived from an EMBL/GenBank/DDBJ whole genome shotgun (WGS) entry which is preliminary data.</text>
</comment>
<sequence>MMVYDGQWYIAYGCYVNENAAITALNKLTDDYPNDMLSVMKQSRYQMVVCGDNMPLVSFNTSLQDFVFAAPLIEYDDIVYRHAIMAKRTKTSDYAVINHLPLDDYLYGVVPKEMSEGWPLEALKAQAVAARNFTLINMGSHMADGFDVCTTTDCQVYGGYFAENEEATKAVDATSNIVLKYQEEIASCYYHANSGGETEDISNIWSGDLPYIKGKKDPYSLGQPNATWTVTLDADTIESGLKSAGYNIGTYQGVRVEEVSDHGRVLKITFMGSKDNAVLLKENMRKIFGYTTVKSMYFSLEETAVGIAMKTSSRIENISEDSFYAMTSAGLSKVDDSAYAQQSSGISTIASAQKTSQRNTDGLTLYGKGYGHGLGMSQWGAKVMAESGMTFDKILTFYYTGTILDQID</sequence>
<accession>A0ABS5PRD5</accession>
<keyword evidence="3" id="KW-1185">Reference proteome</keyword>
<name>A0ABS5PRD5_9FIRM</name>
<dbReference type="Pfam" id="PF08486">
    <property type="entry name" value="SpoIID"/>
    <property type="match status" value="1"/>
</dbReference>
<gene>
    <name evidence="2" type="ORF">KHM83_13650</name>
</gene>
<dbReference type="InterPro" id="IPR013486">
    <property type="entry name" value="SpoIID/LytB"/>
</dbReference>